<dbReference type="InterPro" id="IPR006638">
    <property type="entry name" value="Elp3/MiaA/NifB-like_rSAM"/>
</dbReference>
<dbReference type="SUPFAM" id="SSF102114">
    <property type="entry name" value="Radical SAM enzymes"/>
    <property type="match status" value="1"/>
</dbReference>
<gene>
    <name evidence="3" type="ORF">GCM10009544_62210</name>
</gene>
<dbReference type="CDD" id="cd01335">
    <property type="entry name" value="Radical_SAM"/>
    <property type="match status" value="1"/>
</dbReference>
<name>A0ABP3L929_9ACTN</name>
<sequence>MSRGMGPLPLLQAVREALGDERDPRLALYVHVPFCSSKCHFCDWVTDIPVQRLRSGSTQRSPYVTALCDQIRFYGPQLTRLGYRPEVMYWGGGTPTRLTGAEMTAVRNALDDAFDLSELRQWSVETTPNDLRPDTLETMRELGVTRVSVGVQSLNPYQLRKAGRAHSREQALAAVPMLRRAGIDEFNVDLISSFPGEARESFEETLRTVLALDPPHVSVYPYRATPKTVMAMQLDREFVEAHDQHSMIDSYEMAMDLLGAAGYHEYCHGYWVRDARHEDQDGNFKYDLAGDKIGFGSGAESIIGHHLLWNENSKYAQYLLSPRDFSSAHRFSADAPDRLTAPVGGALMTREGVDFARFRRLTGLDFQQVRATPYFVRWFGLLERCGGRFVETGHSLRLDRATIHRAYITHLAYTMAHGLAPERA</sequence>
<evidence type="ECO:0000256" key="1">
    <source>
        <dbReference type="ARBA" id="ARBA00017228"/>
    </source>
</evidence>
<dbReference type="SFLD" id="SFLDS00029">
    <property type="entry name" value="Radical_SAM"/>
    <property type="match status" value="1"/>
</dbReference>
<dbReference type="Gene3D" id="3.80.30.20">
    <property type="entry name" value="tm_1862 like domain"/>
    <property type="match status" value="1"/>
</dbReference>
<evidence type="ECO:0000313" key="4">
    <source>
        <dbReference type="Proteomes" id="UP001499895"/>
    </source>
</evidence>
<dbReference type="SMART" id="SM00729">
    <property type="entry name" value="Elp3"/>
    <property type="match status" value="1"/>
</dbReference>
<dbReference type="Pfam" id="PF04055">
    <property type="entry name" value="Radical_SAM"/>
    <property type="match status" value="1"/>
</dbReference>
<feature type="domain" description="Radical SAM core" evidence="2">
    <location>
        <begin position="20"/>
        <end position="264"/>
    </location>
</feature>
<accession>A0ABP3L929</accession>
<dbReference type="InterPro" id="IPR007197">
    <property type="entry name" value="rSAM"/>
</dbReference>
<reference evidence="4" key="1">
    <citation type="journal article" date="2019" name="Int. J. Syst. Evol. Microbiol.">
        <title>The Global Catalogue of Microorganisms (GCM) 10K type strain sequencing project: providing services to taxonomists for standard genome sequencing and annotation.</title>
        <authorList>
            <consortium name="The Broad Institute Genomics Platform"/>
            <consortium name="The Broad Institute Genome Sequencing Center for Infectious Disease"/>
            <person name="Wu L."/>
            <person name="Ma J."/>
        </authorList>
    </citation>
    <scope>NUCLEOTIDE SEQUENCE [LARGE SCALE GENOMIC DNA]</scope>
    <source>
        <strain evidence="4">JCM 10649</strain>
    </source>
</reference>
<dbReference type="InterPro" id="IPR023404">
    <property type="entry name" value="rSAM_horseshoe"/>
</dbReference>
<dbReference type="PANTHER" id="PTHR13932">
    <property type="entry name" value="COPROPORPHYRINIGEN III OXIDASE"/>
    <property type="match status" value="1"/>
</dbReference>
<evidence type="ECO:0000259" key="2">
    <source>
        <dbReference type="PROSITE" id="PS51918"/>
    </source>
</evidence>
<dbReference type="SFLD" id="SFLDF00432">
    <property type="entry name" value="pyrimidine_ring_methyltransfer"/>
    <property type="match status" value="1"/>
</dbReference>
<dbReference type="Proteomes" id="UP001499895">
    <property type="component" value="Unassembled WGS sequence"/>
</dbReference>
<dbReference type="RefSeq" id="WP_344097297.1">
    <property type="nucleotide sequence ID" value="NZ_BAAAHB010000134.1"/>
</dbReference>
<proteinExistence type="predicted"/>
<dbReference type="SFLD" id="SFLDG01122">
    <property type="entry name" value="methyltransferase_(class_C)"/>
    <property type="match status" value="1"/>
</dbReference>
<dbReference type="SFLD" id="SFLDG01065">
    <property type="entry name" value="anaerobic_coproporphyrinogen-I"/>
    <property type="match status" value="1"/>
</dbReference>
<organism evidence="3 4">
    <name type="scientific">Streptomyces stramineus</name>
    <dbReference type="NCBI Taxonomy" id="173861"/>
    <lineage>
        <taxon>Bacteria</taxon>
        <taxon>Bacillati</taxon>
        <taxon>Actinomycetota</taxon>
        <taxon>Actinomycetes</taxon>
        <taxon>Kitasatosporales</taxon>
        <taxon>Streptomycetaceae</taxon>
        <taxon>Streptomyces</taxon>
    </lineage>
</organism>
<dbReference type="InterPro" id="IPR034505">
    <property type="entry name" value="Coproporphyrinogen-III_oxidase"/>
</dbReference>
<dbReference type="InterPro" id="IPR034534">
    <property type="entry name" value="Pyrimidine_methyltransferase"/>
</dbReference>
<dbReference type="PANTHER" id="PTHR13932:SF5">
    <property type="entry name" value="RADICAL S-ADENOSYL METHIONINE DOMAIN-CONTAINING PROTEIN 1, MITOCHONDRIAL"/>
    <property type="match status" value="1"/>
</dbReference>
<dbReference type="PROSITE" id="PS51918">
    <property type="entry name" value="RADICAL_SAM"/>
    <property type="match status" value="1"/>
</dbReference>
<dbReference type="InterPro" id="IPR058240">
    <property type="entry name" value="rSAM_sf"/>
</dbReference>
<dbReference type="SFLD" id="SFLDG01082">
    <property type="entry name" value="B12-binding_domain_containing"/>
    <property type="match status" value="1"/>
</dbReference>
<keyword evidence="4" id="KW-1185">Reference proteome</keyword>
<evidence type="ECO:0000313" key="3">
    <source>
        <dbReference type="EMBL" id="GAA0493368.1"/>
    </source>
</evidence>
<comment type="caution">
    <text evidence="3">The sequence shown here is derived from an EMBL/GenBank/DDBJ whole genome shotgun (WGS) entry which is preliminary data.</text>
</comment>
<dbReference type="EMBL" id="BAAAHB010000134">
    <property type="protein sequence ID" value="GAA0493368.1"/>
    <property type="molecule type" value="Genomic_DNA"/>
</dbReference>
<protein>
    <recommendedName>
        <fullName evidence="1">Heme chaperone HemW</fullName>
    </recommendedName>
</protein>